<proteinExistence type="inferred from homology"/>
<evidence type="ECO:0000256" key="1">
    <source>
        <dbReference type="ARBA" id="ARBA00001526"/>
    </source>
</evidence>
<dbReference type="PRINTS" id="PR00118">
    <property type="entry name" value="BLACTAMASEA"/>
</dbReference>
<dbReference type="InterPro" id="IPR012338">
    <property type="entry name" value="Beta-lactam/transpept-like"/>
</dbReference>
<dbReference type="AlphaFoldDB" id="A0A1G7SCN8"/>
<dbReference type="PROSITE" id="PS00146">
    <property type="entry name" value="BETA_LACTAMASE_A"/>
    <property type="match status" value="1"/>
</dbReference>
<dbReference type="EMBL" id="FNCO01000001">
    <property type="protein sequence ID" value="SDG20684.1"/>
    <property type="molecule type" value="Genomic_DNA"/>
</dbReference>
<evidence type="ECO:0000256" key="4">
    <source>
        <dbReference type="ARBA" id="ARBA00022801"/>
    </source>
</evidence>
<name>A0A1G7SCN8_9PSED</name>
<dbReference type="PANTHER" id="PTHR35333:SF3">
    <property type="entry name" value="BETA-LACTAMASE-TYPE TRANSPEPTIDASE FOLD CONTAINING PROTEIN"/>
    <property type="match status" value="1"/>
</dbReference>
<feature type="chain" id="PRO_5010307030" description="Beta-lactamase" evidence="7">
    <location>
        <begin position="27"/>
        <end position="295"/>
    </location>
</feature>
<sequence length="295" mass="31663">MSITRRKLIGASLVAIPSLYCFNLLAADLGTASSSSIEQGLAELERRHGGRLGVAILDTGSQRLIAHRGDERFAMCSTFKALAAAYVLARVDRKEEDLSRVIVYGKDQLVPYSPTTEKHTGEGGLSVGSICEAAVTLSDNTAANLLLDSFGGPPALTAWLRSTGDQVTRLDRREPDLNENRAGDPQDTTTPIAMLQSLRTLILGDVLSGASRDQLIAWLVSNTTGDKKLRAGLPKAWRVGDKTGSNAKNASNDVAIVWPTGRPPLVVSVYYDHPRLGDDQVNTVIADVARLIAQM</sequence>
<evidence type="ECO:0000256" key="2">
    <source>
        <dbReference type="ARBA" id="ARBA00009009"/>
    </source>
</evidence>
<keyword evidence="5 6" id="KW-0046">Antibiotic resistance</keyword>
<keyword evidence="10" id="KW-1185">Reference proteome</keyword>
<dbReference type="NCBIfam" id="NF033103">
    <property type="entry name" value="bla_class_A"/>
    <property type="match status" value="1"/>
</dbReference>
<evidence type="ECO:0000313" key="9">
    <source>
        <dbReference type="EMBL" id="SDG20684.1"/>
    </source>
</evidence>
<keyword evidence="4 6" id="KW-0378">Hydrolase</keyword>
<reference evidence="10" key="1">
    <citation type="submission" date="2016-10" db="EMBL/GenBank/DDBJ databases">
        <authorList>
            <person name="Varghese N."/>
            <person name="Submissions S."/>
        </authorList>
    </citation>
    <scope>NUCLEOTIDE SEQUENCE [LARGE SCALE GENOMIC DNA]</scope>
    <source>
        <strain evidence="10">ATCC 700689</strain>
    </source>
</reference>
<dbReference type="OrthoDB" id="9784149at2"/>
<dbReference type="RefSeq" id="WP_074749731.1">
    <property type="nucleotide sequence ID" value="NZ_FNCO01000001.1"/>
</dbReference>
<evidence type="ECO:0000313" key="10">
    <source>
        <dbReference type="Proteomes" id="UP000182894"/>
    </source>
</evidence>
<dbReference type="SUPFAM" id="SSF56601">
    <property type="entry name" value="beta-lactamase/transpeptidase-like"/>
    <property type="match status" value="1"/>
</dbReference>
<feature type="domain" description="Beta-lactamase class A catalytic" evidence="8">
    <location>
        <begin position="55"/>
        <end position="270"/>
    </location>
</feature>
<dbReference type="GO" id="GO:0008800">
    <property type="term" value="F:beta-lactamase activity"/>
    <property type="evidence" value="ECO:0007669"/>
    <property type="project" value="UniProtKB-UniRule"/>
</dbReference>
<evidence type="ECO:0000256" key="7">
    <source>
        <dbReference type="SAM" id="SignalP"/>
    </source>
</evidence>
<evidence type="ECO:0000256" key="6">
    <source>
        <dbReference type="RuleBase" id="RU361140"/>
    </source>
</evidence>
<dbReference type="GO" id="GO:0030655">
    <property type="term" value="P:beta-lactam antibiotic catabolic process"/>
    <property type="evidence" value="ECO:0007669"/>
    <property type="project" value="InterPro"/>
</dbReference>
<dbReference type="PANTHER" id="PTHR35333">
    <property type="entry name" value="BETA-LACTAMASE"/>
    <property type="match status" value="1"/>
</dbReference>
<evidence type="ECO:0000256" key="3">
    <source>
        <dbReference type="ARBA" id="ARBA00012865"/>
    </source>
</evidence>
<dbReference type="EC" id="3.5.2.6" evidence="3 6"/>
<gene>
    <name evidence="9" type="ORF">SAMN05216605_101414</name>
</gene>
<evidence type="ECO:0000256" key="5">
    <source>
        <dbReference type="ARBA" id="ARBA00023251"/>
    </source>
</evidence>
<dbReference type="Proteomes" id="UP000182894">
    <property type="component" value="Unassembled WGS sequence"/>
</dbReference>
<dbReference type="Pfam" id="PF13354">
    <property type="entry name" value="Beta-lactamase2"/>
    <property type="match status" value="1"/>
</dbReference>
<comment type="similarity">
    <text evidence="2 6">Belongs to the class-A beta-lactamase family.</text>
</comment>
<dbReference type="InterPro" id="IPR045155">
    <property type="entry name" value="Beta-lactam_cat"/>
</dbReference>
<dbReference type="Gene3D" id="3.40.710.10">
    <property type="entry name" value="DD-peptidase/beta-lactamase superfamily"/>
    <property type="match status" value="1"/>
</dbReference>
<dbReference type="InterPro" id="IPR023650">
    <property type="entry name" value="Beta-lactam_class-A_AS"/>
</dbReference>
<dbReference type="STRING" id="89065.SAMN05216605_101414"/>
<feature type="signal peptide" evidence="7">
    <location>
        <begin position="1"/>
        <end position="26"/>
    </location>
</feature>
<organism evidence="9 10">
    <name type="scientific">Pseudomonas abietaniphila</name>
    <dbReference type="NCBI Taxonomy" id="89065"/>
    <lineage>
        <taxon>Bacteria</taxon>
        <taxon>Pseudomonadati</taxon>
        <taxon>Pseudomonadota</taxon>
        <taxon>Gammaproteobacteria</taxon>
        <taxon>Pseudomonadales</taxon>
        <taxon>Pseudomonadaceae</taxon>
        <taxon>Pseudomonas</taxon>
    </lineage>
</organism>
<dbReference type="GO" id="GO:0046677">
    <property type="term" value="P:response to antibiotic"/>
    <property type="evidence" value="ECO:0007669"/>
    <property type="project" value="UniProtKB-UniRule"/>
</dbReference>
<keyword evidence="7" id="KW-0732">Signal</keyword>
<accession>A0A1G7SCN8</accession>
<dbReference type="InterPro" id="IPR000871">
    <property type="entry name" value="Beta-lactam_class-A"/>
</dbReference>
<evidence type="ECO:0000259" key="8">
    <source>
        <dbReference type="Pfam" id="PF13354"/>
    </source>
</evidence>
<protein>
    <recommendedName>
        <fullName evidence="3 6">Beta-lactamase</fullName>
        <ecNumber evidence="3 6">3.5.2.6</ecNumber>
    </recommendedName>
</protein>
<comment type="catalytic activity">
    <reaction evidence="1 6">
        <text>a beta-lactam + H2O = a substituted beta-amino acid</text>
        <dbReference type="Rhea" id="RHEA:20401"/>
        <dbReference type="ChEBI" id="CHEBI:15377"/>
        <dbReference type="ChEBI" id="CHEBI:35627"/>
        <dbReference type="ChEBI" id="CHEBI:140347"/>
        <dbReference type="EC" id="3.5.2.6"/>
    </reaction>
</comment>